<evidence type="ECO:0000256" key="4">
    <source>
        <dbReference type="SAM" id="MobiDB-lite"/>
    </source>
</evidence>
<organism evidence="6 7">
    <name type="scientific">Heracleum sosnowskyi</name>
    <dbReference type="NCBI Taxonomy" id="360622"/>
    <lineage>
        <taxon>Eukaryota</taxon>
        <taxon>Viridiplantae</taxon>
        <taxon>Streptophyta</taxon>
        <taxon>Embryophyta</taxon>
        <taxon>Tracheophyta</taxon>
        <taxon>Spermatophyta</taxon>
        <taxon>Magnoliopsida</taxon>
        <taxon>eudicotyledons</taxon>
        <taxon>Gunneridae</taxon>
        <taxon>Pentapetalae</taxon>
        <taxon>asterids</taxon>
        <taxon>campanulids</taxon>
        <taxon>Apiales</taxon>
        <taxon>Apiaceae</taxon>
        <taxon>Apioideae</taxon>
        <taxon>apioid superclade</taxon>
        <taxon>Tordylieae</taxon>
        <taxon>Tordyliinae</taxon>
        <taxon>Heracleum</taxon>
    </lineage>
</organism>
<evidence type="ECO:0000256" key="2">
    <source>
        <dbReference type="ARBA" id="ARBA00023125"/>
    </source>
</evidence>
<dbReference type="CDD" id="cd14707">
    <property type="entry name" value="bZIP_plant_BZIP46"/>
    <property type="match status" value="1"/>
</dbReference>
<reference evidence="6" key="2">
    <citation type="submission" date="2023-05" db="EMBL/GenBank/DDBJ databases">
        <authorList>
            <person name="Schelkunov M.I."/>
        </authorList>
    </citation>
    <scope>NUCLEOTIDE SEQUENCE</scope>
    <source>
        <strain evidence="6">Hsosn_3</strain>
        <tissue evidence="6">Leaf</tissue>
    </source>
</reference>
<comment type="caution">
    <text evidence="6">The sequence shown here is derived from an EMBL/GenBank/DDBJ whole genome shotgun (WGS) entry which is preliminary data.</text>
</comment>
<dbReference type="PANTHER" id="PTHR22952:SF433">
    <property type="entry name" value="PROTEIN FD"/>
    <property type="match status" value="1"/>
</dbReference>
<dbReference type="GO" id="GO:0045893">
    <property type="term" value="P:positive regulation of DNA-templated transcription"/>
    <property type="evidence" value="ECO:0007669"/>
    <property type="project" value="InterPro"/>
</dbReference>
<dbReference type="PANTHER" id="PTHR22952">
    <property type="entry name" value="CAMP-RESPONSE ELEMENT BINDING PROTEIN-RELATED"/>
    <property type="match status" value="1"/>
</dbReference>
<evidence type="ECO:0000256" key="1">
    <source>
        <dbReference type="ARBA" id="ARBA00004123"/>
    </source>
</evidence>
<reference evidence="6" key="1">
    <citation type="submission" date="2023-02" db="EMBL/GenBank/DDBJ databases">
        <title>Genome of toxic invasive species Heracleum sosnowskyi carries increased number of genes despite the absence of recent whole-genome duplications.</title>
        <authorList>
            <person name="Schelkunov M."/>
            <person name="Shtratnikova V."/>
            <person name="Makarenko M."/>
            <person name="Klepikova A."/>
            <person name="Omelchenko D."/>
            <person name="Novikova G."/>
            <person name="Obukhova E."/>
            <person name="Bogdanov V."/>
            <person name="Penin A."/>
            <person name="Logacheva M."/>
        </authorList>
    </citation>
    <scope>NUCLEOTIDE SEQUENCE</scope>
    <source>
        <strain evidence="6">Hsosn_3</strain>
        <tissue evidence="6">Leaf</tissue>
    </source>
</reference>
<comment type="subcellular location">
    <subcellularLocation>
        <location evidence="1">Nucleus</location>
    </subcellularLocation>
</comment>
<feature type="compositionally biased region" description="Low complexity" evidence="4">
    <location>
        <begin position="247"/>
        <end position="257"/>
    </location>
</feature>
<name>A0AAD8IMK7_9APIA</name>
<keyword evidence="2" id="KW-0238">DNA-binding</keyword>
<evidence type="ECO:0000313" key="6">
    <source>
        <dbReference type="EMBL" id="KAK1388567.1"/>
    </source>
</evidence>
<dbReference type="GO" id="GO:0005634">
    <property type="term" value="C:nucleus"/>
    <property type="evidence" value="ECO:0007669"/>
    <property type="project" value="UniProtKB-SubCell"/>
</dbReference>
<dbReference type="InterPro" id="IPR043452">
    <property type="entry name" value="BZIP46-like"/>
</dbReference>
<feature type="region of interest" description="Disordered" evidence="4">
    <location>
        <begin position="159"/>
        <end position="204"/>
    </location>
</feature>
<evidence type="ECO:0000256" key="3">
    <source>
        <dbReference type="ARBA" id="ARBA00023242"/>
    </source>
</evidence>
<dbReference type="AlphaFoldDB" id="A0AAD8IMK7"/>
<dbReference type="Pfam" id="PF00170">
    <property type="entry name" value="bZIP_1"/>
    <property type="match status" value="1"/>
</dbReference>
<feature type="compositionally biased region" description="Polar residues" evidence="4">
    <location>
        <begin position="260"/>
        <end position="271"/>
    </location>
</feature>
<dbReference type="GO" id="GO:0003677">
    <property type="term" value="F:DNA binding"/>
    <property type="evidence" value="ECO:0007669"/>
    <property type="project" value="UniProtKB-KW"/>
</dbReference>
<dbReference type="PROSITE" id="PS00036">
    <property type="entry name" value="BZIP_BASIC"/>
    <property type="match status" value="1"/>
</dbReference>
<dbReference type="InterPro" id="IPR046347">
    <property type="entry name" value="bZIP_sf"/>
</dbReference>
<gene>
    <name evidence="6" type="ORF">POM88_016745</name>
</gene>
<dbReference type="EMBL" id="JAUIZM010000004">
    <property type="protein sequence ID" value="KAK1388567.1"/>
    <property type="molecule type" value="Genomic_DNA"/>
</dbReference>
<dbReference type="Gene3D" id="1.20.5.170">
    <property type="match status" value="1"/>
</dbReference>
<feature type="domain" description="BZIP" evidence="5">
    <location>
        <begin position="186"/>
        <end position="236"/>
    </location>
</feature>
<keyword evidence="3" id="KW-0539">Nucleus</keyword>
<dbReference type="SMART" id="SM00338">
    <property type="entry name" value="BRLZ"/>
    <property type="match status" value="1"/>
</dbReference>
<protein>
    <recommendedName>
        <fullName evidence="5">BZIP domain-containing protein</fullName>
    </recommendedName>
</protein>
<feature type="region of interest" description="Disordered" evidence="4">
    <location>
        <begin position="246"/>
        <end position="277"/>
    </location>
</feature>
<accession>A0AAD8IMK7</accession>
<sequence>MLCGQLVCSFGKLMWACFQDETFQARARLGIGGNNLKTRPFEWLGVMNRWDVFSILKYSLKHHQPSSKSLNSVARREKRISMEEVWGNISLPSLHNPTPTTKSSNIGGFNGGAGTNFHDFFNIKDPYSDQPSLLMAHHPSPPILGLKPRNYPYDCIQSQNTQMASSSVSKKRPSSNSANNDDDSAGERRRKRLIKNRESADRSRARRLAYTNELEQEMEYLKKENASLRAQLEELKPRAHLEKVGISSTATSSTAAANKQLHSTKGNSLRRTLTALF</sequence>
<evidence type="ECO:0000313" key="7">
    <source>
        <dbReference type="Proteomes" id="UP001237642"/>
    </source>
</evidence>
<keyword evidence="7" id="KW-1185">Reference proteome</keyword>
<evidence type="ECO:0000259" key="5">
    <source>
        <dbReference type="PROSITE" id="PS50217"/>
    </source>
</evidence>
<dbReference type="GO" id="GO:0003700">
    <property type="term" value="F:DNA-binding transcription factor activity"/>
    <property type="evidence" value="ECO:0007669"/>
    <property type="project" value="InterPro"/>
</dbReference>
<dbReference type="SUPFAM" id="SSF57959">
    <property type="entry name" value="Leucine zipper domain"/>
    <property type="match status" value="1"/>
</dbReference>
<dbReference type="PROSITE" id="PS50217">
    <property type="entry name" value="BZIP"/>
    <property type="match status" value="1"/>
</dbReference>
<dbReference type="Proteomes" id="UP001237642">
    <property type="component" value="Unassembled WGS sequence"/>
</dbReference>
<proteinExistence type="predicted"/>
<dbReference type="InterPro" id="IPR004827">
    <property type="entry name" value="bZIP"/>
</dbReference>